<evidence type="ECO:0000313" key="2">
    <source>
        <dbReference type="Proteomes" id="UP000436088"/>
    </source>
</evidence>
<keyword evidence="2" id="KW-1185">Reference proteome</keyword>
<name>A0A6A2WKZ4_HIBSY</name>
<protein>
    <submittedName>
        <fullName evidence="1">Uncharacterized protein</fullName>
    </submittedName>
</protein>
<evidence type="ECO:0000313" key="1">
    <source>
        <dbReference type="EMBL" id="KAE8653850.1"/>
    </source>
</evidence>
<dbReference type="EMBL" id="VEPZ02001788">
    <property type="protein sequence ID" value="KAE8653850.1"/>
    <property type="molecule type" value="Genomic_DNA"/>
</dbReference>
<dbReference type="Proteomes" id="UP000436088">
    <property type="component" value="Unassembled WGS sequence"/>
</dbReference>
<proteinExistence type="predicted"/>
<reference evidence="1" key="1">
    <citation type="submission" date="2019-09" db="EMBL/GenBank/DDBJ databases">
        <title>Draft genome information of white flower Hibiscus syriacus.</title>
        <authorList>
            <person name="Kim Y.-M."/>
        </authorList>
    </citation>
    <scope>NUCLEOTIDE SEQUENCE [LARGE SCALE GENOMIC DNA]</scope>
    <source>
        <strain evidence="1">YM2019G1</strain>
    </source>
</reference>
<gene>
    <name evidence="1" type="ORF">F3Y22_tig00117056pilonHSYRG00322</name>
</gene>
<sequence length="165" mass="17787">MASSLENNLGSIESWAFRPSFTDSWLSEAFSRDTEALTKALQDSISNTDCLSFPRSSPLLTPTLYLRPPVRTFPVPIMKPCLNAEGAAGDRGQICNAQMSPGPILKPEPQRPGSLPTLDTSAFLLDHRQPCSGGVAGSGVVPLQSSVWPTLELPQIATVFLFFPL</sequence>
<accession>A0A6A2WKZ4</accession>
<organism evidence="1 2">
    <name type="scientific">Hibiscus syriacus</name>
    <name type="common">Rose of Sharon</name>
    <dbReference type="NCBI Taxonomy" id="106335"/>
    <lineage>
        <taxon>Eukaryota</taxon>
        <taxon>Viridiplantae</taxon>
        <taxon>Streptophyta</taxon>
        <taxon>Embryophyta</taxon>
        <taxon>Tracheophyta</taxon>
        <taxon>Spermatophyta</taxon>
        <taxon>Magnoliopsida</taxon>
        <taxon>eudicotyledons</taxon>
        <taxon>Gunneridae</taxon>
        <taxon>Pentapetalae</taxon>
        <taxon>rosids</taxon>
        <taxon>malvids</taxon>
        <taxon>Malvales</taxon>
        <taxon>Malvaceae</taxon>
        <taxon>Malvoideae</taxon>
        <taxon>Hibiscus</taxon>
    </lineage>
</organism>
<comment type="caution">
    <text evidence="1">The sequence shown here is derived from an EMBL/GenBank/DDBJ whole genome shotgun (WGS) entry which is preliminary data.</text>
</comment>
<dbReference type="AlphaFoldDB" id="A0A6A2WKZ4"/>